<evidence type="ECO:0000313" key="9">
    <source>
        <dbReference type="Proteomes" id="UP000076486"/>
    </source>
</evidence>
<dbReference type="Gene3D" id="2.70.70.10">
    <property type="entry name" value="Glucose Permease (Domain IIA)"/>
    <property type="match status" value="1"/>
</dbReference>
<evidence type="ECO:0000256" key="5">
    <source>
        <dbReference type="ARBA" id="ARBA00022833"/>
    </source>
</evidence>
<dbReference type="Gene3D" id="3.10.450.350">
    <property type="match status" value="2"/>
</dbReference>
<dbReference type="EMBL" id="AUYC01000070">
    <property type="protein sequence ID" value="KZN58797.1"/>
    <property type="molecule type" value="Genomic_DNA"/>
</dbReference>
<comment type="cofactor">
    <cofactor evidence="1">
        <name>Zn(2+)</name>
        <dbReference type="ChEBI" id="CHEBI:29105"/>
    </cofactor>
</comment>
<dbReference type="InterPro" id="IPR050570">
    <property type="entry name" value="Cell_wall_metabolism_enzyme"/>
</dbReference>
<dbReference type="GO" id="GO:0046872">
    <property type="term" value="F:metal ion binding"/>
    <property type="evidence" value="ECO:0007669"/>
    <property type="project" value="UniProtKB-KW"/>
</dbReference>
<dbReference type="InterPro" id="IPR011055">
    <property type="entry name" value="Dup_hybrid_motif"/>
</dbReference>
<proteinExistence type="predicted"/>
<dbReference type="SUPFAM" id="SSF51261">
    <property type="entry name" value="Duplicated hybrid motif"/>
    <property type="match status" value="1"/>
</dbReference>
<reference evidence="8 9" key="1">
    <citation type="submission" date="2013-07" db="EMBL/GenBank/DDBJ databases">
        <title>Comparative Genomic and Metabolomic Analysis of Twelve Strains of Pseudoalteromonas luteoviolacea.</title>
        <authorList>
            <person name="Vynne N.G."/>
            <person name="Mansson M."/>
            <person name="Gram L."/>
        </authorList>
    </citation>
    <scope>NUCLEOTIDE SEQUENCE [LARGE SCALE GENOMIC DNA]</scope>
    <source>
        <strain evidence="8 9">CPMOR-1</strain>
    </source>
</reference>
<evidence type="ECO:0000313" key="8">
    <source>
        <dbReference type="EMBL" id="KZN58797.1"/>
    </source>
</evidence>
<dbReference type="Proteomes" id="UP000076486">
    <property type="component" value="Unassembled WGS sequence"/>
</dbReference>
<dbReference type="PANTHER" id="PTHR21666:SF288">
    <property type="entry name" value="CELL DIVISION PROTEIN YTFB"/>
    <property type="match status" value="1"/>
</dbReference>
<organism evidence="8 9">
    <name type="scientific">Pseudoalteromonas luteoviolacea CPMOR-1</name>
    <dbReference type="NCBI Taxonomy" id="1365248"/>
    <lineage>
        <taxon>Bacteria</taxon>
        <taxon>Pseudomonadati</taxon>
        <taxon>Pseudomonadota</taxon>
        <taxon>Gammaproteobacteria</taxon>
        <taxon>Alteromonadales</taxon>
        <taxon>Pseudoalteromonadaceae</taxon>
        <taxon>Pseudoalteromonas</taxon>
    </lineage>
</organism>
<dbReference type="PROSITE" id="PS51257">
    <property type="entry name" value="PROKAR_LIPOPROTEIN"/>
    <property type="match status" value="1"/>
</dbReference>
<dbReference type="CDD" id="cd12797">
    <property type="entry name" value="M23_peptidase"/>
    <property type="match status" value="1"/>
</dbReference>
<evidence type="ECO:0000256" key="6">
    <source>
        <dbReference type="ARBA" id="ARBA00023049"/>
    </source>
</evidence>
<gene>
    <name evidence="8" type="ORF">N473_26320</name>
</gene>
<dbReference type="PATRIC" id="fig|1365248.3.peg.4737"/>
<name>A0A167I1R1_9GAMM</name>
<protein>
    <recommendedName>
        <fullName evidence="7">M23ase beta-sheet core domain-containing protein</fullName>
    </recommendedName>
</protein>
<evidence type="ECO:0000259" key="7">
    <source>
        <dbReference type="Pfam" id="PF01551"/>
    </source>
</evidence>
<dbReference type="GO" id="GO:0006508">
    <property type="term" value="P:proteolysis"/>
    <property type="evidence" value="ECO:0007669"/>
    <property type="project" value="UniProtKB-KW"/>
</dbReference>
<feature type="domain" description="M23ase beta-sheet core" evidence="7">
    <location>
        <begin position="290"/>
        <end position="386"/>
    </location>
</feature>
<evidence type="ECO:0000256" key="3">
    <source>
        <dbReference type="ARBA" id="ARBA00022723"/>
    </source>
</evidence>
<evidence type="ECO:0000256" key="4">
    <source>
        <dbReference type="ARBA" id="ARBA00022801"/>
    </source>
</evidence>
<keyword evidence="6" id="KW-0482">Metalloprotease</keyword>
<dbReference type="GO" id="GO:0004222">
    <property type="term" value="F:metalloendopeptidase activity"/>
    <property type="evidence" value="ECO:0007669"/>
    <property type="project" value="TreeGrafter"/>
</dbReference>
<dbReference type="InterPro" id="IPR016047">
    <property type="entry name" value="M23ase_b-sheet_dom"/>
</dbReference>
<evidence type="ECO:0000256" key="2">
    <source>
        <dbReference type="ARBA" id="ARBA00022670"/>
    </source>
</evidence>
<keyword evidence="5" id="KW-0862">Zinc</keyword>
<accession>A0A167I1R1</accession>
<dbReference type="RefSeq" id="WP_063369853.1">
    <property type="nucleotide sequence ID" value="NZ_AUYC01000070.1"/>
</dbReference>
<dbReference type="Pfam" id="PF01551">
    <property type="entry name" value="Peptidase_M23"/>
    <property type="match status" value="1"/>
</dbReference>
<keyword evidence="4" id="KW-0378">Hydrolase</keyword>
<keyword evidence="3" id="KW-0479">Metal-binding</keyword>
<sequence length="440" mass="48396">MIKNRILLTAALVVGVACTSEKVDKTLVEQTISLPSDVIREMPIELNTVHSQEESMRTTVETIKLAAGENLLSVLHRYGISTQQVIALIGELKPWLDLNKLPTGKIIQVTLDEQGSLLTIAIGVRFATIVTATLAEGSWQVTESTLETELVYKHSKVIVDASLYNSAIYGGVAVEVIQKAIAVLSHRVDFQRTLRDTDVFEVLYQSTQLLIPHPLSKRSAHHKVTFIKLTVSGIEHVLYHHEAGQESQGQFYYADGRPVQSFLLKTPLNGARLSSTFGHRKHPILGYTRLHKGLDFGAAVGTPIFAAGDGRVLKASWRGSFGNRVLIQHANGYCSLYAHLQGFAKGIKSGAHVRQGEIIGYLGNTGLSQAPHLHFELHKNGQAINPLMLNTSQYAASKLTGAKLTAFFHTVTRINSQLKSNDVKQTDNSKLVLNHEVKEY</sequence>
<dbReference type="PANTHER" id="PTHR21666">
    <property type="entry name" value="PEPTIDASE-RELATED"/>
    <property type="match status" value="1"/>
</dbReference>
<dbReference type="AlphaFoldDB" id="A0A167I1R1"/>
<keyword evidence="2" id="KW-0645">Protease</keyword>
<evidence type="ECO:0000256" key="1">
    <source>
        <dbReference type="ARBA" id="ARBA00001947"/>
    </source>
</evidence>
<comment type="caution">
    <text evidence="8">The sequence shown here is derived from an EMBL/GenBank/DDBJ whole genome shotgun (WGS) entry which is preliminary data.</text>
</comment>